<keyword evidence="4" id="KW-0653">Protein transport</keyword>
<dbReference type="GO" id="GO:0000056">
    <property type="term" value="P:ribosomal small subunit export from nucleus"/>
    <property type="evidence" value="ECO:0007669"/>
    <property type="project" value="InterPro"/>
</dbReference>
<keyword evidence="7" id="KW-0539">Nucleus</keyword>
<dbReference type="GO" id="GO:0006406">
    <property type="term" value="P:mRNA export from nucleus"/>
    <property type="evidence" value="ECO:0007669"/>
    <property type="project" value="TreeGrafter"/>
</dbReference>
<comment type="subcellular location">
    <subcellularLocation>
        <location evidence="1">Nucleus</location>
        <location evidence="1">Nuclear pore complex</location>
    </subcellularLocation>
</comment>
<evidence type="ECO:0000256" key="7">
    <source>
        <dbReference type="ARBA" id="ARBA00023242"/>
    </source>
</evidence>
<feature type="coiled-coil region" evidence="8">
    <location>
        <begin position="658"/>
        <end position="692"/>
    </location>
</feature>
<evidence type="ECO:0000256" key="1">
    <source>
        <dbReference type="ARBA" id="ARBA00004567"/>
    </source>
</evidence>
<comment type="caution">
    <text evidence="9">The sequence shown here is derived from an EMBL/GenBank/DDBJ whole genome shotgun (WGS) entry which is preliminary data.</text>
</comment>
<dbReference type="OrthoDB" id="341482at2759"/>
<keyword evidence="2" id="KW-0813">Transport</keyword>
<accession>A0A9C7PXW6</accession>
<reference evidence="9" key="1">
    <citation type="journal article" date="2022" name="Proc. Natl. Acad. Sci. U.S.A.">
        <title>Life cycle and functional genomics of the unicellular red alga Galdieria for elucidating algal and plant evolution and industrial use.</title>
        <authorList>
            <person name="Hirooka S."/>
            <person name="Itabashi T."/>
            <person name="Ichinose T.M."/>
            <person name="Onuma R."/>
            <person name="Fujiwara T."/>
            <person name="Yamashita S."/>
            <person name="Jong L.W."/>
            <person name="Tomita R."/>
            <person name="Iwane A.H."/>
            <person name="Miyagishima S.Y."/>
        </authorList>
    </citation>
    <scope>NUCLEOTIDE SEQUENCE</scope>
    <source>
        <strain evidence="9">NBRC 102759</strain>
    </source>
</reference>
<keyword evidence="3" id="KW-0509">mRNA transport</keyword>
<dbReference type="PANTHER" id="PTHR13257">
    <property type="entry name" value="NUCLEOPORIN NUP84-RELATED"/>
    <property type="match status" value="1"/>
</dbReference>
<dbReference type="GO" id="GO:0005643">
    <property type="term" value="C:nuclear pore"/>
    <property type="evidence" value="ECO:0007669"/>
    <property type="project" value="UniProtKB-SubCell"/>
</dbReference>
<keyword evidence="5" id="KW-0811">Translocation</keyword>
<evidence type="ECO:0000256" key="4">
    <source>
        <dbReference type="ARBA" id="ARBA00022927"/>
    </source>
</evidence>
<evidence type="ECO:0000256" key="6">
    <source>
        <dbReference type="ARBA" id="ARBA00023132"/>
    </source>
</evidence>
<dbReference type="GO" id="GO:0006606">
    <property type="term" value="P:protein import into nucleus"/>
    <property type="evidence" value="ECO:0007669"/>
    <property type="project" value="TreeGrafter"/>
</dbReference>
<dbReference type="GO" id="GO:0000055">
    <property type="term" value="P:ribosomal large subunit export from nucleus"/>
    <property type="evidence" value="ECO:0007669"/>
    <property type="project" value="InterPro"/>
</dbReference>
<evidence type="ECO:0000256" key="5">
    <source>
        <dbReference type="ARBA" id="ARBA00023010"/>
    </source>
</evidence>
<name>A0A9C7PXW6_9RHOD</name>
<dbReference type="GO" id="GO:0017056">
    <property type="term" value="F:structural constituent of nuclear pore"/>
    <property type="evidence" value="ECO:0007669"/>
    <property type="project" value="InterPro"/>
</dbReference>
<evidence type="ECO:0000256" key="2">
    <source>
        <dbReference type="ARBA" id="ARBA00022448"/>
    </source>
</evidence>
<dbReference type="Proteomes" id="UP001061958">
    <property type="component" value="Unassembled WGS sequence"/>
</dbReference>
<keyword evidence="8" id="KW-0175">Coiled coil</keyword>
<evidence type="ECO:0000313" key="10">
    <source>
        <dbReference type="Proteomes" id="UP001061958"/>
    </source>
</evidence>
<dbReference type="SUPFAM" id="SSF50978">
    <property type="entry name" value="WD40 repeat-like"/>
    <property type="match status" value="1"/>
</dbReference>
<evidence type="ECO:0000256" key="8">
    <source>
        <dbReference type="SAM" id="Coils"/>
    </source>
</evidence>
<dbReference type="InterPro" id="IPR037700">
    <property type="entry name" value="NUP88/NUP82"/>
</dbReference>
<organism evidence="9 10">
    <name type="scientific">Galdieria partita</name>
    <dbReference type="NCBI Taxonomy" id="83374"/>
    <lineage>
        <taxon>Eukaryota</taxon>
        <taxon>Rhodophyta</taxon>
        <taxon>Bangiophyceae</taxon>
        <taxon>Galdieriales</taxon>
        <taxon>Galdieriaceae</taxon>
        <taxon>Galdieria</taxon>
    </lineage>
</organism>
<keyword evidence="10" id="KW-1185">Reference proteome</keyword>
<sequence>MKASEWIQSVQKLVKEDKNIINKPVKLFGSCLVGLNRDYYLLLLSQNVCYLLENKQDSFPTAFQVQWSLLLSFEATAIRLHPNGNLGALVGERGVACFSIDISSLKWKVFNRQVMIDVVEIGRSRSHDGMFDLRSDLTVVDVCWHPSSISHLCLLTSDNTLWFWNVLTDVEEEEQRLSIKMPDNSSVVSFCFGTGPGWEFFTIYLANSKGEVYYLCPVYPFGCCISLQLLNSLRKQVEARYGVNIEEKGPTSQKLTFSTSEKEEWIENKLNSFRMQPSFDSNELAMSENTVTIESTRQQYLFLEECWMACEVDDNIRRGKGRRGSSSFLSLGKTMSRWEPSLQGPIVIEKDKKSGFYEGEDYCLCVLDSTGPFPVLIHTSSSGYVRIYIQLGQLEPLFTISHTSKGMDRDIQLSSENAVHFVLFENIELLPYVRQESLCPIVFRDFGELDWYRNKWISNDLKEYGDIFFIGTESQLFLLRIPWLHVSFEELSAGADWNKSKIQLLATIPNTLENDSSTDFYFLVRGVTFFVETECLGVIINFGNDHMIWIPLIHCPTKSRPWDQWSFMASELDTMLKQEDEETIHSQRPLEKRCEELLQVISKPPRYAGDQKLTGVQLEAGLRFLQDIVTKYREEYISNFEKLSLILSDALEKLPKGLEKVEKKLDKIQTLLKESQMQLANLEKRLTVCKRISKCLLERAQIIREALIEGRGRLSKAELAWKERLSVQWKEISHYQSQMEELKKAVQSASQGLVKESSEKFNCFTQEELDNIYESLNEHTVVLNKLFSMVTKLEQASSVKYYSNK</sequence>
<protein>
    <recommendedName>
        <fullName evidence="11">Nuclear pore complex protein Nup88</fullName>
    </recommendedName>
</protein>
<evidence type="ECO:0008006" key="11">
    <source>
        <dbReference type="Google" id="ProtNLM"/>
    </source>
</evidence>
<reference evidence="9" key="2">
    <citation type="submission" date="2022-01" db="EMBL/GenBank/DDBJ databases">
        <authorList>
            <person name="Hirooka S."/>
            <person name="Miyagishima S.Y."/>
        </authorList>
    </citation>
    <scope>NUCLEOTIDE SEQUENCE</scope>
    <source>
        <strain evidence="9">NBRC 102759</strain>
    </source>
</reference>
<dbReference type="PANTHER" id="PTHR13257:SF0">
    <property type="entry name" value="NUCLEAR PORE COMPLEX PROTEIN NUP88"/>
    <property type="match status" value="1"/>
</dbReference>
<dbReference type="EMBL" id="BQMJ01000024">
    <property type="protein sequence ID" value="GJQ11502.1"/>
    <property type="molecule type" value="Genomic_DNA"/>
</dbReference>
<dbReference type="InterPro" id="IPR036322">
    <property type="entry name" value="WD40_repeat_dom_sf"/>
</dbReference>
<gene>
    <name evidence="9" type="ORF">GpartN1_g3293.t1</name>
</gene>
<evidence type="ECO:0000256" key="3">
    <source>
        <dbReference type="ARBA" id="ARBA00022816"/>
    </source>
</evidence>
<evidence type="ECO:0000313" key="9">
    <source>
        <dbReference type="EMBL" id="GJQ11502.1"/>
    </source>
</evidence>
<proteinExistence type="predicted"/>
<dbReference type="AlphaFoldDB" id="A0A9C7PXW6"/>
<keyword evidence="6" id="KW-0906">Nuclear pore complex</keyword>